<dbReference type="EMBL" id="BLLK01000045">
    <property type="protein sequence ID" value="GFH51847.1"/>
    <property type="molecule type" value="Genomic_DNA"/>
</dbReference>
<sequence length="297" mass="35310">MGRAKKTDASKYIRADHFTWEPTATVSRKTLQETKTCPKLTTFKKKSWKSDAFLRNDDERKRIDDILCEEMYTWTTFFHMCKVAQEILWLVDLADFFKNSDEEKIDYVKRRGSVDLRAYIEKKGITSTDDLIRLYFRTNLNLMNPDLCAQSCAQKVEFCRKRKLMRQCISDKITKLKMYELDDDSQLVYNLLVNSRWFVCDREIPIVKPFEKGDTVYVADRMNSIEEDRVQFYKGEVLGRKKDAPFYNVFFKCSNTIERVYKDCLWTKSEYNRIAKEVKQNVLNDQTTDSKVVSDWI</sequence>
<dbReference type="AlphaFoldDB" id="A0AAD3CTL4"/>
<keyword evidence="2" id="KW-1185">Reference proteome</keyword>
<protein>
    <submittedName>
        <fullName evidence="1">Uncharacterized protein</fullName>
    </submittedName>
</protein>
<dbReference type="Proteomes" id="UP001054902">
    <property type="component" value="Unassembled WGS sequence"/>
</dbReference>
<accession>A0AAD3CTL4</accession>
<organism evidence="1 2">
    <name type="scientific">Chaetoceros tenuissimus</name>
    <dbReference type="NCBI Taxonomy" id="426638"/>
    <lineage>
        <taxon>Eukaryota</taxon>
        <taxon>Sar</taxon>
        <taxon>Stramenopiles</taxon>
        <taxon>Ochrophyta</taxon>
        <taxon>Bacillariophyta</taxon>
        <taxon>Coscinodiscophyceae</taxon>
        <taxon>Chaetocerotophycidae</taxon>
        <taxon>Chaetocerotales</taxon>
        <taxon>Chaetocerotaceae</taxon>
        <taxon>Chaetoceros</taxon>
    </lineage>
</organism>
<name>A0AAD3CTL4_9STRA</name>
<evidence type="ECO:0000313" key="1">
    <source>
        <dbReference type="EMBL" id="GFH51847.1"/>
    </source>
</evidence>
<reference evidence="1 2" key="1">
    <citation type="journal article" date="2021" name="Sci. Rep.">
        <title>The genome of the diatom Chaetoceros tenuissimus carries an ancient integrated fragment of an extant virus.</title>
        <authorList>
            <person name="Hongo Y."/>
            <person name="Kimura K."/>
            <person name="Takaki Y."/>
            <person name="Yoshida Y."/>
            <person name="Baba S."/>
            <person name="Kobayashi G."/>
            <person name="Nagasaki K."/>
            <person name="Hano T."/>
            <person name="Tomaru Y."/>
        </authorList>
    </citation>
    <scope>NUCLEOTIDE SEQUENCE [LARGE SCALE GENOMIC DNA]</scope>
    <source>
        <strain evidence="1 2">NIES-3715</strain>
    </source>
</reference>
<evidence type="ECO:0000313" key="2">
    <source>
        <dbReference type="Proteomes" id="UP001054902"/>
    </source>
</evidence>
<comment type="caution">
    <text evidence="1">The sequence shown here is derived from an EMBL/GenBank/DDBJ whole genome shotgun (WGS) entry which is preliminary data.</text>
</comment>
<proteinExistence type="predicted"/>
<gene>
    <name evidence="1" type="ORF">CTEN210_08323</name>
</gene>